<dbReference type="InterPro" id="IPR050090">
    <property type="entry name" value="Tyrosine_recombinase_XerCD"/>
</dbReference>
<evidence type="ECO:0000313" key="5">
    <source>
        <dbReference type="Proteomes" id="UP000321299"/>
    </source>
</evidence>
<evidence type="ECO:0000313" key="4">
    <source>
        <dbReference type="EMBL" id="QED75633.1"/>
    </source>
</evidence>
<dbReference type="GO" id="GO:0003677">
    <property type="term" value="F:DNA binding"/>
    <property type="evidence" value="ECO:0007669"/>
    <property type="project" value="InterPro"/>
</dbReference>
<dbReference type="Gene3D" id="1.10.443.10">
    <property type="entry name" value="Intergrase catalytic core"/>
    <property type="match status" value="1"/>
</dbReference>
<evidence type="ECO:0000256" key="2">
    <source>
        <dbReference type="ARBA" id="ARBA00023172"/>
    </source>
</evidence>
<dbReference type="AlphaFoldDB" id="A0A5B9AQ80"/>
<name>A0A5B9AQ80_ECOLX</name>
<organism evidence="4 5">
    <name type="scientific">Escherichia coli</name>
    <dbReference type="NCBI Taxonomy" id="562"/>
    <lineage>
        <taxon>Bacteria</taxon>
        <taxon>Pseudomonadati</taxon>
        <taxon>Pseudomonadota</taxon>
        <taxon>Gammaproteobacteria</taxon>
        <taxon>Enterobacterales</taxon>
        <taxon>Enterobacteriaceae</taxon>
        <taxon>Escherichia</taxon>
    </lineage>
</organism>
<dbReference type="GO" id="GO:0006310">
    <property type="term" value="P:DNA recombination"/>
    <property type="evidence" value="ECO:0007669"/>
    <property type="project" value="UniProtKB-KW"/>
</dbReference>
<protein>
    <submittedName>
        <fullName evidence="4">Tyrosine-type recombinase/integrase</fullName>
    </submittedName>
</protein>
<dbReference type="GO" id="GO:0015074">
    <property type="term" value="P:DNA integration"/>
    <property type="evidence" value="ECO:0007669"/>
    <property type="project" value="UniProtKB-KW"/>
</dbReference>
<keyword evidence="2" id="KW-0233">DNA recombination</keyword>
<dbReference type="SUPFAM" id="SSF56349">
    <property type="entry name" value="DNA breaking-rejoining enzymes"/>
    <property type="match status" value="1"/>
</dbReference>
<accession>A0A5B9AQ80</accession>
<proteinExistence type="predicted"/>
<reference evidence="4 5" key="2">
    <citation type="submission" date="2019-08" db="EMBL/GenBank/DDBJ databases">
        <authorList>
            <person name="Chen F.-J."/>
            <person name="Wu H.-C."/>
            <person name="Liao Y.-C."/>
            <person name="Kuo S.-C."/>
        </authorList>
    </citation>
    <scope>NUCLEOTIDE SEQUENCE [LARGE SCALE GENOMIC DNA]</scope>
    <source>
        <strain evidence="4 5">NCYU-26-73</strain>
    </source>
</reference>
<sequence>MTLYEGKLNRAVVLDEQQAKAIREWLNAHNKSLIADVTLMMQAAVLRVGDAVALRFDEVINGEIDIEEQKTGKRKALTLPAPVVQMIARRRAEFPHDVHVFRSQRNRSMNKQAPVRREEVSKQIAEAAKAIGIHGTVSAHSFRKAGGNAIYKRSANNIALAMTVLNHSNITDTRRYLDLDKQAVSRVINEMDLT</sequence>
<reference evidence="4 5" key="1">
    <citation type="submission" date="2019-08" db="EMBL/GenBank/DDBJ databases">
        <title>Plasmid- and chromosome-located mcr-3 in mcr-1-positive Escherichia coli from diseased swine, Taiwan.</title>
        <authorList>
            <person name="Hsu C.-Y."/>
            <person name="Huang W.-C."/>
            <person name="Lauderdale T.-L."/>
        </authorList>
    </citation>
    <scope>NUCLEOTIDE SEQUENCE [LARGE SCALE GENOMIC DNA]</scope>
    <source>
        <strain evidence="4 5">NCYU-26-73</strain>
    </source>
</reference>
<dbReference type="InterPro" id="IPR013762">
    <property type="entry name" value="Integrase-like_cat_sf"/>
</dbReference>
<dbReference type="InterPro" id="IPR002104">
    <property type="entry name" value="Integrase_catalytic"/>
</dbReference>
<gene>
    <name evidence="4" type="ORF">FTV93_23285</name>
</gene>
<feature type="domain" description="Tyr recombinase" evidence="3">
    <location>
        <begin position="9"/>
        <end position="189"/>
    </location>
</feature>
<dbReference type="PANTHER" id="PTHR30349">
    <property type="entry name" value="PHAGE INTEGRASE-RELATED"/>
    <property type="match status" value="1"/>
</dbReference>
<dbReference type="InterPro" id="IPR011010">
    <property type="entry name" value="DNA_brk_join_enz"/>
</dbReference>
<dbReference type="EMBL" id="CP042615">
    <property type="protein sequence ID" value="QED75633.1"/>
    <property type="molecule type" value="Genomic_DNA"/>
</dbReference>
<dbReference type="PANTHER" id="PTHR30349:SF82">
    <property type="entry name" value="INTEGRASE_RECOMBINASE YOEC-RELATED"/>
    <property type="match status" value="1"/>
</dbReference>
<dbReference type="Proteomes" id="UP000321299">
    <property type="component" value="Chromosome"/>
</dbReference>
<keyword evidence="1" id="KW-0229">DNA integration</keyword>
<dbReference type="Pfam" id="PF00589">
    <property type="entry name" value="Phage_integrase"/>
    <property type="match status" value="1"/>
</dbReference>
<dbReference type="PROSITE" id="PS51898">
    <property type="entry name" value="TYR_RECOMBINASE"/>
    <property type="match status" value="1"/>
</dbReference>
<evidence type="ECO:0000256" key="1">
    <source>
        <dbReference type="ARBA" id="ARBA00022908"/>
    </source>
</evidence>
<evidence type="ECO:0000259" key="3">
    <source>
        <dbReference type="PROSITE" id="PS51898"/>
    </source>
</evidence>